<dbReference type="EMBL" id="AWUE01019647">
    <property type="protein sequence ID" value="OMO72413.1"/>
    <property type="molecule type" value="Genomic_DNA"/>
</dbReference>
<dbReference type="GO" id="GO:0080044">
    <property type="term" value="F:quercetin 7-O-glucosyltransferase activity"/>
    <property type="evidence" value="ECO:0007669"/>
    <property type="project" value="TreeGrafter"/>
</dbReference>
<dbReference type="OrthoDB" id="5835829at2759"/>
<dbReference type="FunFam" id="3.40.50.2000:FF:000019">
    <property type="entry name" value="Glycosyltransferase"/>
    <property type="match status" value="2"/>
</dbReference>
<reference evidence="5" key="1">
    <citation type="submission" date="2013-09" db="EMBL/GenBank/DDBJ databases">
        <title>Corchorus olitorius genome sequencing.</title>
        <authorList>
            <person name="Alam M."/>
            <person name="Haque M.S."/>
            <person name="Islam M.S."/>
            <person name="Emdad E.M."/>
            <person name="Islam M.M."/>
            <person name="Ahmed B."/>
            <person name="Halim A."/>
            <person name="Hossen Q.M.M."/>
            <person name="Hossain M.Z."/>
            <person name="Ahmed R."/>
            <person name="Khan M.M."/>
            <person name="Islam R."/>
            <person name="Rashid M.M."/>
            <person name="Khan S.A."/>
            <person name="Rahman M.S."/>
            <person name="Alam M."/>
            <person name="Yahiya A.S."/>
            <person name="Khan M.S."/>
            <person name="Azam M.S."/>
            <person name="Haque T."/>
            <person name="Lashkar M.Z.H."/>
            <person name="Akhand A.I."/>
            <person name="Morshed G."/>
            <person name="Roy S."/>
            <person name="Uddin K.S."/>
            <person name="Rabeya T."/>
            <person name="Hossain A.S."/>
            <person name="Chowdhury A."/>
            <person name="Snigdha A.R."/>
            <person name="Mortoza M.S."/>
            <person name="Matin S.A."/>
            <person name="Hoque S.M.E."/>
            <person name="Islam M.K."/>
            <person name="Roy D.K."/>
            <person name="Haider R."/>
            <person name="Moosa M.M."/>
            <person name="Elias S.M."/>
            <person name="Hasan A.M."/>
            <person name="Jahan S."/>
            <person name="Shafiuddin M."/>
            <person name="Mahmood N."/>
            <person name="Shommy N.S."/>
        </authorList>
    </citation>
    <scope>NUCLEOTIDE SEQUENCE [LARGE SCALE GENOMIC DNA]</scope>
    <source>
        <strain evidence="5">cv. O-4</strain>
    </source>
</reference>
<dbReference type="GO" id="GO:0080043">
    <property type="term" value="F:quercetin 3-O-glucosyltransferase activity"/>
    <property type="evidence" value="ECO:0007669"/>
    <property type="project" value="TreeGrafter"/>
</dbReference>
<sequence length="847" mass="94085">MGEICKPNKVAHVLILPFPGQLGHINPMLQFAKRLISKGVKATLVTTIFLSKSVTLSDPTGSIRLETISDGFDQGGFAQAENPETYLSTLKSVGSQSLANLIKKLGETGQPIDAIIYDSFLPWTLDVAKQFGLLAAVFFTQSCAVNSIYYHATTGLLKLPVEEPDVSLPGLPLLKVSELPSLVSHYGSYPAWFDMVMSQFCNIDEVDWVLVNSFYELEKEVVDWMSKSWNTGTVGPTIPSMYLDKRVENNKEYGISLFKQSLSPMTCMSWLNSKPKGSVVYVSFGSHAELGAEQMAEIAMGLKASNCYFLWVVREPEKCKLPNNFKEETREKGLIVSWCPQMEVLAHESLGCFVTHCGYNSVLESLSLGVPILAMPQWIDQVTNAKYVEDVWGVGIRVLLDEEGIVGREFIEHGIKEVMEGERGKEIRKNAIKWKNLATEAVDEDPTGSIHLQTISDGFDQGGFAQAGSPETYLSTLKSVGSKSLASLINKLGQTGLTFDALIYDSFMPWALDVGKQFGLLTAVFFTQSCAVNSIYYHVNKGIPKLPIEEPNVSIPGLPLLQVSELPFLLSHYELHPVAFDLIVGQFSKHDEADWVLVNSFKELEKQVIDWMPEIWKQGTIGPTIPSMFLDKRLDNNKDYGMSLFRQNTSTCMNWLNNKPNGSVVYVSFGSLAELGTEQMAEIAWGLKASNCHFLWIVRESEESKLPNNFKVETREKGLILGWCPQMEVLAHEALGCFVTHCGYNSVLEALSLGVPMLAMPQWLDQATNAKQVEDVWGIGIRVVADEKSIVGKEVIKQGIKELIEGKRGKEIKKNAMKWKKLAIETVDEGGSSDKNIDEFVSKLLFS</sequence>
<keyword evidence="3" id="KW-0808">Transferase</keyword>
<dbReference type="InterPro" id="IPR002213">
    <property type="entry name" value="UDP_glucos_trans"/>
</dbReference>
<protein>
    <submittedName>
        <fullName evidence="4">UDP-glucuronosyl/UDP-glucosyltransferase</fullName>
    </submittedName>
</protein>
<dbReference type="PROSITE" id="PS00375">
    <property type="entry name" value="UDPGT"/>
    <property type="match status" value="2"/>
</dbReference>
<gene>
    <name evidence="4" type="ORF">COLO4_27622</name>
</gene>
<comment type="caution">
    <text evidence="4">The sequence shown here is derived from an EMBL/GenBank/DDBJ whole genome shotgun (WGS) entry which is preliminary data.</text>
</comment>
<dbReference type="FunFam" id="3.40.50.2000:FF:000057">
    <property type="entry name" value="Glycosyltransferase"/>
    <property type="match status" value="1"/>
</dbReference>
<keyword evidence="2" id="KW-0328">Glycosyltransferase</keyword>
<dbReference type="Pfam" id="PF00201">
    <property type="entry name" value="UDPGT"/>
    <property type="match status" value="2"/>
</dbReference>
<dbReference type="AlphaFoldDB" id="A0A1R3HQ06"/>
<evidence type="ECO:0000313" key="5">
    <source>
        <dbReference type="Proteomes" id="UP000187203"/>
    </source>
</evidence>
<keyword evidence="5" id="KW-1185">Reference proteome</keyword>
<name>A0A1R3HQ06_9ROSI</name>
<dbReference type="Proteomes" id="UP000187203">
    <property type="component" value="Unassembled WGS sequence"/>
</dbReference>
<dbReference type="PANTHER" id="PTHR11926">
    <property type="entry name" value="GLUCOSYL/GLUCURONOSYL TRANSFERASES"/>
    <property type="match status" value="1"/>
</dbReference>
<dbReference type="GO" id="GO:0032787">
    <property type="term" value="P:monocarboxylic acid metabolic process"/>
    <property type="evidence" value="ECO:0007669"/>
    <property type="project" value="UniProtKB-ARBA"/>
</dbReference>
<dbReference type="PANTHER" id="PTHR11926:SF1553">
    <property type="entry name" value="GLYCOSYLTRANSFERASE"/>
    <property type="match status" value="1"/>
</dbReference>
<evidence type="ECO:0000256" key="1">
    <source>
        <dbReference type="ARBA" id="ARBA00009995"/>
    </source>
</evidence>
<accession>A0A1R3HQ06</accession>
<evidence type="ECO:0000313" key="4">
    <source>
        <dbReference type="EMBL" id="OMO72413.1"/>
    </source>
</evidence>
<dbReference type="Gene3D" id="3.40.50.2000">
    <property type="entry name" value="Glycogen Phosphorylase B"/>
    <property type="match status" value="4"/>
</dbReference>
<comment type="similarity">
    <text evidence="1">Belongs to the UDP-glycosyltransferase family.</text>
</comment>
<dbReference type="CDD" id="cd03784">
    <property type="entry name" value="GT1_Gtf-like"/>
    <property type="match status" value="2"/>
</dbReference>
<dbReference type="InterPro" id="IPR035595">
    <property type="entry name" value="UDP_glycos_trans_CS"/>
</dbReference>
<evidence type="ECO:0000256" key="2">
    <source>
        <dbReference type="ARBA" id="ARBA00022676"/>
    </source>
</evidence>
<organism evidence="4 5">
    <name type="scientific">Corchorus olitorius</name>
    <dbReference type="NCBI Taxonomy" id="93759"/>
    <lineage>
        <taxon>Eukaryota</taxon>
        <taxon>Viridiplantae</taxon>
        <taxon>Streptophyta</taxon>
        <taxon>Embryophyta</taxon>
        <taxon>Tracheophyta</taxon>
        <taxon>Spermatophyta</taxon>
        <taxon>Magnoliopsida</taxon>
        <taxon>eudicotyledons</taxon>
        <taxon>Gunneridae</taxon>
        <taxon>Pentapetalae</taxon>
        <taxon>rosids</taxon>
        <taxon>malvids</taxon>
        <taxon>Malvales</taxon>
        <taxon>Malvaceae</taxon>
        <taxon>Grewioideae</taxon>
        <taxon>Apeibeae</taxon>
        <taxon>Corchorus</taxon>
    </lineage>
</organism>
<dbReference type="SUPFAM" id="SSF53756">
    <property type="entry name" value="UDP-Glycosyltransferase/glycogen phosphorylase"/>
    <property type="match status" value="2"/>
</dbReference>
<evidence type="ECO:0000256" key="3">
    <source>
        <dbReference type="ARBA" id="ARBA00022679"/>
    </source>
</evidence>
<proteinExistence type="inferred from homology"/>